<keyword evidence="1" id="KW-0472">Membrane</keyword>
<gene>
    <name evidence="2" type="ORF">SSOP1_0716</name>
</gene>
<keyword evidence="1" id="KW-1133">Transmembrane helix</keyword>
<dbReference type="PATRIC" id="fig|2287.9.peg.721"/>
<protein>
    <submittedName>
        <fullName evidence="2">Uncharacterized protein</fullName>
    </submittedName>
</protein>
<evidence type="ECO:0000313" key="3">
    <source>
        <dbReference type="Proteomes" id="UP000076770"/>
    </source>
</evidence>
<reference evidence="3" key="1">
    <citation type="submission" date="2016-04" db="EMBL/GenBank/DDBJ databases">
        <authorList>
            <person name="Shah S.A."/>
            <person name="Garrett R.A."/>
        </authorList>
    </citation>
    <scope>NUCLEOTIDE SEQUENCE [LARGE SCALE GENOMIC DNA]</scope>
    <source>
        <strain evidence="3">ATCC 35091 / DSM 1616 / JCM 8930 / NBRC 15331 / P1</strain>
    </source>
</reference>
<dbReference type="InterPro" id="IPR049689">
    <property type="entry name" value="CedA1_arc"/>
</dbReference>
<evidence type="ECO:0000313" key="2">
    <source>
        <dbReference type="EMBL" id="SAI84270.1"/>
    </source>
</evidence>
<dbReference type="NCBIfam" id="NF041797">
    <property type="entry name" value="Ced_CedA1"/>
    <property type="match status" value="1"/>
</dbReference>
<feature type="transmembrane region" description="Helical" evidence="1">
    <location>
        <begin position="20"/>
        <end position="43"/>
    </location>
</feature>
<dbReference type="AlphaFoldDB" id="A0A157SZ62"/>
<dbReference type="EMBL" id="LT549890">
    <property type="protein sequence ID" value="SAI84270.1"/>
    <property type="molecule type" value="Genomic_DNA"/>
</dbReference>
<organism evidence="2 3">
    <name type="scientific">Saccharolobus solfataricus</name>
    <name type="common">Sulfolobus solfataricus</name>
    <dbReference type="NCBI Taxonomy" id="2287"/>
    <lineage>
        <taxon>Archaea</taxon>
        <taxon>Thermoproteota</taxon>
        <taxon>Thermoprotei</taxon>
        <taxon>Sulfolobales</taxon>
        <taxon>Sulfolobaceae</taxon>
        <taxon>Saccharolobus</taxon>
    </lineage>
</organism>
<proteinExistence type="predicted"/>
<name>A0A157SZ62_SACSO</name>
<sequence>MMANIVQFVQNLDTQVTEVAWSVFILAWAVGWALRGAPIPIFRIKRTGQDLIEDAILAAFWIALGTTVFSLITYLASQVGS</sequence>
<keyword evidence="1" id="KW-0812">Transmembrane</keyword>
<accession>A0A157SZ62</accession>
<feature type="transmembrane region" description="Helical" evidence="1">
    <location>
        <begin position="55"/>
        <end position="76"/>
    </location>
</feature>
<dbReference type="Proteomes" id="UP000076770">
    <property type="component" value="Chromosome i"/>
</dbReference>
<evidence type="ECO:0000256" key="1">
    <source>
        <dbReference type="SAM" id="Phobius"/>
    </source>
</evidence>